<sequence>MTLCKSLIPSSRSKLVDVTTKVGGAIKLILTGFSSVDKHDTSISARHLTACGVKRRLIFAIRISFHSAGMSKSSRTDGSDFGSVTQNTVHSLSFGKFFLTLDNFFRRDPSLRQIDVAFFFVNTDHNYNFISADTNQPVYGTCQIFGEDLMSIGMNMQCEVRVIFFDLTCYKNSSRELILLQDKLKN</sequence>
<dbReference type="Proteomes" id="UP000276133">
    <property type="component" value="Unassembled WGS sequence"/>
</dbReference>
<comment type="caution">
    <text evidence="1">The sequence shown here is derived from an EMBL/GenBank/DDBJ whole genome shotgun (WGS) entry which is preliminary data.</text>
</comment>
<accession>A0A3M7PAR8</accession>
<reference evidence="1 2" key="1">
    <citation type="journal article" date="2018" name="Sci. Rep.">
        <title>Genomic signatures of local adaptation to the degree of environmental predictability in rotifers.</title>
        <authorList>
            <person name="Franch-Gras L."/>
            <person name="Hahn C."/>
            <person name="Garcia-Roger E.M."/>
            <person name="Carmona M.J."/>
            <person name="Serra M."/>
            <person name="Gomez A."/>
        </authorList>
    </citation>
    <scope>NUCLEOTIDE SEQUENCE [LARGE SCALE GENOMIC DNA]</scope>
    <source>
        <strain evidence="1">HYR1</strain>
    </source>
</reference>
<proteinExistence type="predicted"/>
<name>A0A3M7PAR8_BRAPC</name>
<evidence type="ECO:0000313" key="2">
    <source>
        <dbReference type="Proteomes" id="UP000276133"/>
    </source>
</evidence>
<gene>
    <name evidence="1" type="ORF">BpHYR1_004556</name>
</gene>
<keyword evidence="2" id="KW-1185">Reference proteome</keyword>
<evidence type="ECO:0000313" key="1">
    <source>
        <dbReference type="EMBL" id="RMZ95860.1"/>
    </source>
</evidence>
<dbReference type="EMBL" id="REGN01012328">
    <property type="protein sequence ID" value="RMZ95860.1"/>
    <property type="molecule type" value="Genomic_DNA"/>
</dbReference>
<dbReference type="AlphaFoldDB" id="A0A3M7PAR8"/>
<organism evidence="1 2">
    <name type="scientific">Brachionus plicatilis</name>
    <name type="common">Marine rotifer</name>
    <name type="synonym">Brachionus muelleri</name>
    <dbReference type="NCBI Taxonomy" id="10195"/>
    <lineage>
        <taxon>Eukaryota</taxon>
        <taxon>Metazoa</taxon>
        <taxon>Spiralia</taxon>
        <taxon>Gnathifera</taxon>
        <taxon>Rotifera</taxon>
        <taxon>Eurotatoria</taxon>
        <taxon>Monogononta</taxon>
        <taxon>Pseudotrocha</taxon>
        <taxon>Ploima</taxon>
        <taxon>Brachionidae</taxon>
        <taxon>Brachionus</taxon>
    </lineage>
</organism>
<protein>
    <submittedName>
        <fullName evidence="1">Uncharacterized protein</fullName>
    </submittedName>
</protein>